<dbReference type="AlphaFoldDB" id="A0A1U7CTD1"/>
<organism evidence="1 2">
    <name type="scientific">Paludisphaera borealis</name>
    <dbReference type="NCBI Taxonomy" id="1387353"/>
    <lineage>
        <taxon>Bacteria</taxon>
        <taxon>Pseudomonadati</taxon>
        <taxon>Planctomycetota</taxon>
        <taxon>Planctomycetia</taxon>
        <taxon>Isosphaerales</taxon>
        <taxon>Isosphaeraceae</taxon>
        <taxon>Paludisphaera</taxon>
    </lineage>
</organism>
<keyword evidence="2" id="KW-1185">Reference proteome</keyword>
<protein>
    <recommendedName>
        <fullName evidence="3">NlpC/P60 domain-containing protein</fullName>
    </recommendedName>
</protein>
<proteinExistence type="predicted"/>
<sequence length="152" mass="16686">MSDGWDLDKAVTHLQSHAASTSQGQCAQYTREAIEAGGVTLNRHGSAKDYGPSLKAIGFIELNFSPANGYAKGDVAIIDGFDGHPHGHMMMYDGSQWISDFQQRTFYPGPAYRKAQPSYSVYRFRTLQAQAPTTTSCLSWTSTSTFSSVFDK</sequence>
<name>A0A1U7CTD1_9BACT</name>
<dbReference type="RefSeq" id="WP_076348089.1">
    <property type="nucleotide sequence ID" value="NZ_CP019082.1"/>
</dbReference>
<evidence type="ECO:0000313" key="2">
    <source>
        <dbReference type="Proteomes" id="UP000186309"/>
    </source>
</evidence>
<dbReference type="KEGG" id="pbor:BSF38_03730"/>
<evidence type="ECO:0000313" key="1">
    <source>
        <dbReference type="EMBL" id="APW62197.1"/>
    </source>
</evidence>
<evidence type="ECO:0008006" key="3">
    <source>
        <dbReference type="Google" id="ProtNLM"/>
    </source>
</evidence>
<dbReference type="EMBL" id="CP019082">
    <property type="protein sequence ID" value="APW62197.1"/>
    <property type="molecule type" value="Genomic_DNA"/>
</dbReference>
<reference evidence="2" key="1">
    <citation type="submission" date="2016-12" db="EMBL/GenBank/DDBJ databases">
        <title>Comparative genomics of four Isosphaeraceae planctomycetes: a common pool of plasmids and glycoside hydrolase genes.</title>
        <authorList>
            <person name="Ivanova A."/>
        </authorList>
    </citation>
    <scope>NUCLEOTIDE SEQUENCE [LARGE SCALE GENOMIC DNA]</scope>
    <source>
        <strain evidence="2">PX4</strain>
    </source>
</reference>
<dbReference type="Gene3D" id="3.90.1720.10">
    <property type="entry name" value="endopeptidase domain like (from Nostoc punctiforme)"/>
    <property type="match status" value="1"/>
</dbReference>
<dbReference type="Proteomes" id="UP000186309">
    <property type="component" value="Chromosome"/>
</dbReference>
<accession>A0A1U7CTD1</accession>
<dbReference type="OrthoDB" id="3078754at2"/>
<gene>
    <name evidence="1" type="ORF">BSF38_03730</name>
</gene>